<dbReference type="InterPro" id="IPR013598">
    <property type="entry name" value="Exportin-1/Importin-b-like"/>
</dbReference>
<evidence type="ECO:0000259" key="10">
    <source>
        <dbReference type="Pfam" id="PF08389"/>
    </source>
</evidence>
<dbReference type="InterPro" id="IPR040017">
    <property type="entry name" value="XPOT"/>
</dbReference>
<dbReference type="GO" id="GO:0071528">
    <property type="term" value="P:tRNA re-export from nucleus"/>
    <property type="evidence" value="ECO:0007669"/>
    <property type="project" value="UniProtKB-UniRule"/>
</dbReference>
<comment type="subcellular location">
    <subcellularLocation>
        <location evidence="1 9">Cytoplasm</location>
    </subcellularLocation>
    <subcellularLocation>
        <location evidence="9">Nucleus</location>
    </subcellularLocation>
    <text evidence="9">Shuttles between the nucleus and the cytoplasm.</text>
</comment>
<dbReference type="Gene3D" id="1.25.10.10">
    <property type="entry name" value="Leucine-rich Repeat Variant"/>
    <property type="match status" value="2"/>
</dbReference>
<keyword evidence="6 9" id="KW-0539">Nucleus</keyword>
<dbReference type="GO" id="GO:0005737">
    <property type="term" value="C:cytoplasm"/>
    <property type="evidence" value="ECO:0007669"/>
    <property type="project" value="UniProtKB-SubCell"/>
</dbReference>
<name>A0AAF3JAA4_9BILA</name>
<reference evidence="12" key="1">
    <citation type="submission" date="2024-02" db="UniProtKB">
        <authorList>
            <consortium name="WormBaseParasite"/>
        </authorList>
    </citation>
    <scope>IDENTIFICATION</scope>
</reference>
<protein>
    <recommendedName>
        <fullName evidence="2 9">Exportin-T</fullName>
    </recommendedName>
    <alternativeName>
        <fullName evidence="7 9">Exportin(tRNA)</fullName>
    </alternativeName>
    <alternativeName>
        <fullName evidence="8 9">tRNA exportin</fullName>
    </alternativeName>
</protein>
<evidence type="ECO:0000256" key="7">
    <source>
        <dbReference type="ARBA" id="ARBA00029784"/>
    </source>
</evidence>
<dbReference type="GO" id="GO:0031267">
    <property type="term" value="F:small GTPase binding"/>
    <property type="evidence" value="ECO:0007669"/>
    <property type="project" value="InterPro"/>
</dbReference>
<accession>A0AAF3JAA4</accession>
<keyword evidence="11" id="KW-1185">Reference proteome</keyword>
<dbReference type="PANTHER" id="PTHR15952:SF11">
    <property type="entry name" value="EXPORTIN-T"/>
    <property type="match status" value="1"/>
</dbReference>
<dbReference type="Pfam" id="PF08389">
    <property type="entry name" value="Xpo1"/>
    <property type="match status" value="1"/>
</dbReference>
<feature type="domain" description="Exportin-1/Importin-beta-like" evidence="10">
    <location>
        <begin position="102"/>
        <end position="248"/>
    </location>
</feature>
<dbReference type="WBParaSite" id="MBELARI_LOCUS6400">
    <property type="protein sequence ID" value="MBELARI_LOCUS6400"/>
    <property type="gene ID" value="MBELARI_LOCUS6400"/>
</dbReference>
<dbReference type="GO" id="GO:0016363">
    <property type="term" value="C:nuclear matrix"/>
    <property type="evidence" value="ECO:0007669"/>
    <property type="project" value="TreeGrafter"/>
</dbReference>
<keyword evidence="3 9" id="KW-0963">Cytoplasm</keyword>
<keyword evidence="4 9" id="KW-0820">tRNA-binding</keyword>
<dbReference type="Proteomes" id="UP000887575">
    <property type="component" value="Unassembled WGS sequence"/>
</dbReference>
<evidence type="ECO:0000256" key="4">
    <source>
        <dbReference type="ARBA" id="ARBA00022555"/>
    </source>
</evidence>
<evidence type="ECO:0000256" key="8">
    <source>
        <dbReference type="ARBA" id="ARBA00032199"/>
    </source>
</evidence>
<dbReference type="GO" id="GO:0000049">
    <property type="term" value="F:tRNA binding"/>
    <property type="evidence" value="ECO:0007669"/>
    <property type="project" value="UniProtKB-UniRule"/>
</dbReference>
<dbReference type="GO" id="GO:0005643">
    <property type="term" value="C:nuclear pore"/>
    <property type="evidence" value="ECO:0007669"/>
    <property type="project" value="TreeGrafter"/>
</dbReference>
<evidence type="ECO:0000256" key="5">
    <source>
        <dbReference type="ARBA" id="ARBA00022884"/>
    </source>
</evidence>
<dbReference type="InterPro" id="IPR016024">
    <property type="entry name" value="ARM-type_fold"/>
</dbReference>
<evidence type="ECO:0000256" key="3">
    <source>
        <dbReference type="ARBA" id="ARBA00022490"/>
    </source>
</evidence>
<sequence length="356" mass="41042">MTMKTVDGTNALDCPVLTDPTKQNEVYSYLENLKKDNAGWRRSVENIVGNLIRNHEEHFLLLQVVEDYLRKRYSQATIEEIEIIRTFLRNWMQKLASGTFVPSFLINKMGHIFSIVFSVDFPLRWPRFMQEVFLERGFPHQSNVHFYLKTLISIDQEVVDRDIERSKRAFDRNTKIKDAMRELCIKDCAESWWQILENPNLSADHSLVFDVVAAYIDWIDLELVATERFVPLLIKGLSNNESSEAAVRAVEGLVQKDGEGEDEIHFHDYRKQLRQLINPIGTKRVQLVVEPIEQMVSQVLLAGTASNIRLVESVVQLVYALSEMIPSTFTQQTKEKRRMACSCHATTLGFIASDTS</sequence>
<keyword evidence="9" id="KW-0813">Transport</keyword>
<comment type="function">
    <text evidence="9">tRNA nucleus export receptor which facilitates tRNA translocation across the nuclear pore complex.</text>
</comment>
<evidence type="ECO:0000256" key="1">
    <source>
        <dbReference type="ARBA" id="ARBA00004496"/>
    </source>
</evidence>
<keyword evidence="5 9" id="KW-0694">RNA-binding</keyword>
<dbReference type="InterPro" id="IPR011989">
    <property type="entry name" value="ARM-like"/>
</dbReference>
<organism evidence="11 12">
    <name type="scientific">Mesorhabditis belari</name>
    <dbReference type="NCBI Taxonomy" id="2138241"/>
    <lineage>
        <taxon>Eukaryota</taxon>
        <taxon>Metazoa</taxon>
        <taxon>Ecdysozoa</taxon>
        <taxon>Nematoda</taxon>
        <taxon>Chromadorea</taxon>
        <taxon>Rhabditida</taxon>
        <taxon>Rhabditina</taxon>
        <taxon>Rhabditomorpha</taxon>
        <taxon>Rhabditoidea</taxon>
        <taxon>Rhabditidae</taxon>
        <taxon>Mesorhabditinae</taxon>
        <taxon>Mesorhabditis</taxon>
    </lineage>
</organism>
<evidence type="ECO:0000256" key="9">
    <source>
        <dbReference type="RuleBase" id="RU366037"/>
    </source>
</evidence>
<evidence type="ECO:0000256" key="2">
    <source>
        <dbReference type="ARBA" id="ARBA00018928"/>
    </source>
</evidence>
<comment type="similarity">
    <text evidence="9">Belongs to the exportin family.</text>
</comment>
<dbReference type="AlphaFoldDB" id="A0AAF3JAA4"/>
<evidence type="ECO:0000313" key="12">
    <source>
        <dbReference type="WBParaSite" id="MBELARI_LOCUS6400"/>
    </source>
</evidence>
<dbReference type="SUPFAM" id="SSF48371">
    <property type="entry name" value="ARM repeat"/>
    <property type="match status" value="1"/>
</dbReference>
<evidence type="ECO:0000313" key="11">
    <source>
        <dbReference type="Proteomes" id="UP000887575"/>
    </source>
</evidence>
<proteinExistence type="inferred from homology"/>
<evidence type="ECO:0000256" key="6">
    <source>
        <dbReference type="ARBA" id="ARBA00023242"/>
    </source>
</evidence>
<dbReference type="PANTHER" id="PTHR15952">
    <property type="entry name" value="EXPORTIN-T/LOS1"/>
    <property type="match status" value="1"/>
</dbReference>